<evidence type="ECO:0000256" key="1">
    <source>
        <dbReference type="SAM" id="MobiDB-lite"/>
    </source>
</evidence>
<feature type="compositionally biased region" description="Basic and acidic residues" evidence="1">
    <location>
        <begin position="1"/>
        <end position="19"/>
    </location>
</feature>
<comment type="caution">
    <text evidence="3">The sequence shown here is derived from an EMBL/GenBank/DDBJ whole genome shotgun (WGS) entry which is preliminary data.</text>
</comment>
<gene>
    <name evidence="3" type="ORF">GCM10010470_46220</name>
</gene>
<dbReference type="Proteomes" id="UP001500979">
    <property type="component" value="Unassembled WGS sequence"/>
</dbReference>
<dbReference type="EMBL" id="BAAAUX010000019">
    <property type="protein sequence ID" value="GAA2805718.1"/>
    <property type="molecule type" value="Genomic_DNA"/>
</dbReference>
<reference evidence="3 4" key="1">
    <citation type="journal article" date="2019" name="Int. J. Syst. Evol. Microbiol.">
        <title>The Global Catalogue of Microorganisms (GCM) 10K type strain sequencing project: providing services to taxonomists for standard genome sequencing and annotation.</title>
        <authorList>
            <consortium name="The Broad Institute Genomics Platform"/>
            <consortium name="The Broad Institute Genome Sequencing Center for Infectious Disease"/>
            <person name="Wu L."/>
            <person name="Ma J."/>
        </authorList>
    </citation>
    <scope>NUCLEOTIDE SEQUENCE [LARGE SCALE GENOMIC DNA]</scope>
    <source>
        <strain evidence="3 4">JCM 9383</strain>
    </source>
</reference>
<keyword evidence="4" id="KW-1185">Reference proteome</keyword>
<evidence type="ECO:0000313" key="4">
    <source>
        <dbReference type="Proteomes" id="UP001500979"/>
    </source>
</evidence>
<sequence length="158" mass="17898">MFLHACPERTEAERSESRRPLRPRPGPVEILRFGERYADVRDRRLADTLVVEDAAEENEELQALERTSCHVHRRWAHECVHSPVHVIVVTGHRWCRSCEAEASVAVDEVSGSVEVICTRCRRTPDTAATRQIIRTCRASLAAALESRRSHEVRHGSAA</sequence>
<dbReference type="PROSITE" id="PS51141">
    <property type="entry name" value="ZF_SBP"/>
    <property type="match status" value="1"/>
</dbReference>
<evidence type="ECO:0000313" key="3">
    <source>
        <dbReference type="EMBL" id="GAA2805718.1"/>
    </source>
</evidence>
<accession>A0ABN3VHH5</accession>
<organism evidence="3 4">
    <name type="scientific">Saccharopolyspora taberi</name>
    <dbReference type="NCBI Taxonomy" id="60895"/>
    <lineage>
        <taxon>Bacteria</taxon>
        <taxon>Bacillati</taxon>
        <taxon>Actinomycetota</taxon>
        <taxon>Actinomycetes</taxon>
        <taxon>Pseudonocardiales</taxon>
        <taxon>Pseudonocardiaceae</taxon>
        <taxon>Saccharopolyspora</taxon>
    </lineage>
</organism>
<dbReference type="InterPro" id="IPR004333">
    <property type="entry name" value="SBP_dom"/>
</dbReference>
<feature type="domain" description="SBP-type" evidence="2">
    <location>
        <begin position="66"/>
        <end position="150"/>
    </location>
</feature>
<proteinExistence type="predicted"/>
<dbReference type="RefSeq" id="WP_344682992.1">
    <property type="nucleotide sequence ID" value="NZ_BAAAUX010000019.1"/>
</dbReference>
<feature type="region of interest" description="Disordered" evidence="1">
    <location>
        <begin position="1"/>
        <end position="23"/>
    </location>
</feature>
<protein>
    <recommendedName>
        <fullName evidence="2">SBP-type domain-containing protein</fullName>
    </recommendedName>
</protein>
<name>A0ABN3VHH5_9PSEU</name>
<evidence type="ECO:0000259" key="2">
    <source>
        <dbReference type="PROSITE" id="PS51141"/>
    </source>
</evidence>